<dbReference type="FunFam" id="3.40.309.10:FF:000005">
    <property type="entry name" value="1-pyrroline-5-carboxylate dehydrogenase 1"/>
    <property type="match status" value="1"/>
</dbReference>
<keyword evidence="4" id="KW-0560">Oxidoreductase</keyword>
<dbReference type="InterPro" id="IPR005931">
    <property type="entry name" value="P5CDH/ALDH4A1"/>
</dbReference>
<evidence type="ECO:0000256" key="8">
    <source>
        <dbReference type="ARBA" id="ARBA00048142"/>
    </source>
</evidence>
<dbReference type="GO" id="GO:0004657">
    <property type="term" value="F:proline dehydrogenase activity"/>
    <property type="evidence" value="ECO:0007669"/>
    <property type="project" value="UniProtKB-ARBA"/>
</dbReference>
<evidence type="ECO:0000256" key="4">
    <source>
        <dbReference type="ARBA" id="ARBA00023002"/>
    </source>
</evidence>
<dbReference type="AlphaFoldDB" id="A0A066YZ28"/>
<dbReference type="NCBIfam" id="TIGR01236">
    <property type="entry name" value="D1pyr5carbox1"/>
    <property type="match status" value="1"/>
</dbReference>
<evidence type="ECO:0000256" key="3">
    <source>
        <dbReference type="ARBA" id="ARBA00012884"/>
    </source>
</evidence>
<evidence type="ECO:0000256" key="1">
    <source>
        <dbReference type="ARBA" id="ARBA00004786"/>
    </source>
</evidence>
<dbReference type="PATRIC" id="fig|1348663.4.peg.2924"/>
<dbReference type="EC" id="1.2.1.88" evidence="3"/>
<evidence type="ECO:0000313" key="11">
    <source>
        <dbReference type="EMBL" id="KDN85224.1"/>
    </source>
</evidence>
<dbReference type="InterPro" id="IPR016160">
    <property type="entry name" value="Ald_DH_CS_CYS"/>
</dbReference>
<dbReference type="SUPFAM" id="SSF53720">
    <property type="entry name" value="ALDH-like"/>
    <property type="match status" value="1"/>
</dbReference>
<gene>
    <name evidence="11" type="ORF">KCH_30430</name>
</gene>
<dbReference type="InterPro" id="IPR015590">
    <property type="entry name" value="Aldehyde_DH_dom"/>
</dbReference>
<keyword evidence="5" id="KW-0520">NAD</keyword>
<dbReference type="EMBL" id="JNBY01000086">
    <property type="protein sequence ID" value="KDN85224.1"/>
    <property type="molecule type" value="Genomic_DNA"/>
</dbReference>
<dbReference type="Gene3D" id="3.40.309.10">
    <property type="entry name" value="Aldehyde Dehydrogenase, Chain A, domain 2"/>
    <property type="match status" value="1"/>
</dbReference>
<dbReference type="UniPathway" id="UPA00261">
    <property type="reaction ID" value="UER00374"/>
</dbReference>
<reference evidence="11 12" key="1">
    <citation type="submission" date="2014-05" db="EMBL/GenBank/DDBJ databases">
        <title>Draft Genome Sequence of Kitasatospora cheerisanensis KCTC 2395.</title>
        <authorList>
            <person name="Nam D.H."/>
        </authorList>
    </citation>
    <scope>NUCLEOTIDE SEQUENCE [LARGE SCALE GENOMIC DNA]</scope>
    <source>
        <strain evidence="11 12">KCTC 2395</strain>
    </source>
</reference>
<evidence type="ECO:0000256" key="7">
    <source>
        <dbReference type="ARBA" id="ARBA00032259"/>
    </source>
</evidence>
<dbReference type="Gene3D" id="3.40.605.10">
    <property type="entry name" value="Aldehyde Dehydrogenase, Chain A, domain 1"/>
    <property type="match status" value="1"/>
</dbReference>
<accession>A0A066YZ28</accession>
<evidence type="ECO:0000256" key="9">
    <source>
        <dbReference type="SAM" id="MobiDB-lite"/>
    </source>
</evidence>
<comment type="catalytic activity">
    <reaction evidence="8">
        <text>L-glutamate 5-semialdehyde + NAD(+) + H2O = L-glutamate + NADH + 2 H(+)</text>
        <dbReference type="Rhea" id="RHEA:30235"/>
        <dbReference type="ChEBI" id="CHEBI:15377"/>
        <dbReference type="ChEBI" id="CHEBI:15378"/>
        <dbReference type="ChEBI" id="CHEBI:29985"/>
        <dbReference type="ChEBI" id="CHEBI:57540"/>
        <dbReference type="ChEBI" id="CHEBI:57945"/>
        <dbReference type="ChEBI" id="CHEBI:58066"/>
        <dbReference type="EC" id="1.2.1.88"/>
    </reaction>
</comment>
<dbReference type="HOGENOM" id="CLU_005391_4_1_11"/>
<dbReference type="Pfam" id="PF00171">
    <property type="entry name" value="Aldedh"/>
    <property type="match status" value="1"/>
</dbReference>
<comment type="caution">
    <text evidence="11">The sequence shown here is derived from an EMBL/GenBank/DDBJ whole genome shotgun (WGS) entry which is preliminary data.</text>
</comment>
<dbReference type="PANTHER" id="PTHR42862">
    <property type="entry name" value="DELTA-1-PYRROLINE-5-CARBOXYLATE DEHYDROGENASE 1, ISOFORM A-RELATED"/>
    <property type="match status" value="1"/>
</dbReference>
<dbReference type="PROSITE" id="PS00070">
    <property type="entry name" value="ALDEHYDE_DEHYDR_CYS"/>
    <property type="match status" value="1"/>
</dbReference>
<keyword evidence="12" id="KW-1185">Reference proteome</keyword>
<dbReference type="GO" id="GO:0003842">
    <property type="term" value="F:L-glutamate gamma-semialdehyde dehydrogenase activity"/>
    <property type="evidence" value="ECO:0007669"/>
    <property type="project" value="UniProtKB-EC"/>
</dbReference>
<organism evidence="11 12">
    <name type="scientific">Kitasatospora cheerisanensis KCTC 2395</name>
    <dbReference type="NCBI Taxonomy" id="1348663"/>
    <lineage>
        <taxon>Bacteria</taxon>
        <taxon>Bacillati</taxon>
        <taxon>Actinomycetota</taxon>
        <taxon>Actinomycetes</taxon>
        <taxon>Kitasatosporales</taxon>
        <taxon>Streptomycetaceae</taxon>
        <taxon>Kitasatospora</taxon>
    </lineage>
</organism>
<dbReference type="InterPro" id="IPR016162">
    <property type="entry name" value="Ald_DH_N"/>
</dbReference>
<comment type="similarity">
    <text evidence="2">Belongs to the aldehyde dehydrogenase family.</text>
</comment>
<evidence type="ECO:0000256" key="5">
    <source>
        <dbReference type="ARBA" id="ARBA00023027"/>
    </source>
</evidence>
<dbReference type="InterPro" id="IPR050485">
    <property type="entry name" value="Proline_metab_enzyme"/>
</dbReference>
<evidence type="ECO:0000256" key="2">
    <source>
        <dbReference type="ARBA" id="ARBA00009986"/>
    </source>
</evidence>
<feature type="region of interest" description="Disordered" evidence="9">
    <location>
        <begin position="1"/>
        <end position="21"/>
    </location>
</feature>
<dbReference type="InterPro" id="IPR016161">
    <property type="entry name" value="Ald_DH/histidinol_DH"/>
</dbReference>
<protein>
    <recommendedName>
        <fullName evidence="7">L-glutamate gamma-semialdehyde dehydrogenase</fullName>
        <ecNumber evidence="3">1.2.1.88</ecNumber>
    </recommendedName>
    <alternativeName>
        <fullName evidence="7">L-glutamate gamma-semialdehyde dehydrogenase</fullName>
    </alternativeName>
</protein>
<dbReference type="GO" id="GO:0009898">
    <property type="term" value="C:cytoplasmic side of plasma membrane"/>
    <property type="evidence" value="ECO:0007669"/>
    <property type="project" value="TreeGrafter"/>
</dbReference>
<sequence length="566" mass="61397">MARSPWEGKHPHHRTEQLSTMPIDAVTTVPTPVNEPPLAYAPGSPERARLLRLADHLAGQHTALPMTVGGEQRLGGGERSEVVQPHHHAAKLGVLGNATAADVRDAVDAALAAAPEWRGLAFDDRAAVFLRAADLLAGPWRGTLVAATVLGQSKSVQQAELDVCELIDFWRFNVHFGRQILAEQPFSGPGVWNRADHRPLEGFVCAITPFNFTAIAGNLPTAPALMGNTVVWKPAPAQMLSAHFLMRLLEEAGLPPGVVNLVTGDGQAVTEVALRDPALAGLHFTGSTGTFQHLWREIGRSIGRYRGYPRIVGETGGKDFLIAHPSADPAVLRTAMLRGAFEYQGQKCSALSRAYLPRSLWRRIKDDFLGEVDALTVGDVTDLSNFMGALIDARAFARNRDAVERAKADPQVELLAGGQYDDAIGWFLRPTVLLGGDRRGEIFSTEYFGPILAVQVYEDSRWEDALDRVDEAAPYGLTGSVVAQDRRAIAQAVERLRFTAGNLYVNDKPTGAVVGQQPFGGGRASGTNDKAGAAQNLLRWTSTRSIKETFTPPTDYVHPHMEWSPE</sequence>
<dbReference type="Proteomes" id="UP000027178">
    <property type="component" value="Unassembled WGS sequence"/>
</dbReference>
<dbReference type="eggNOG" id="COG1012">
    <property type="taxonomic scope" value="Bacteria"/>
</dbReference>
<comment type="pathway">
    <text evidence="1">Amino-acid degradation; L-proline degradation into L-glutamate; L-glutamate from L-proline: step 2/2.</text>
</comment>
<keyword evidence="6" id="KW-0642">Proline metabolism</keyword>
<evidence type="ECO:0000259" key="10">
    <source>
        <dbReference type="Pfam" id="PF00171"/>
    </source>
</evidence>
<feature type="domain" description="Aldehyde dehydrogenase" evidence="10">
    <location>
        <begin position="78"/>
        <end position="545"/>
    </location>
</feature>
<evidence type="ECO:0000313" key="12">
    <source>
        <dbReference type="Proteomes" id="UP000027178"/>
    </source>
</evidence>
<evidence type="ECO:0000256" key="6">
    <source>
        <dbReference type="ARBA" id="ARBA00023062"/>
    </source>
</evidence>
<proteinExistence type="inferred from homology"/>
<dbReference type="PANTHER" id="PTHR42862:SF1">
    <property type="entry name" value="DELTA-1-PYRROLINE-5-CARBOXYLATE DEHYDROGENASE 2, ISOFORM A-RELATED"/>
    <property type="match status" value="1"/>
</dbReference>
<dbReference type="GO" id="GO:0010133">
    <property type="term" value="P:L-proline catabolic process to L-glutamate"/>
    <property type="evidence" value="ECO:0007669"/>
    <property type="project" value="UniProtKB-UniPathway"/>
</dbReference>
<name>A0A066YZ28_9ACTN</name>
<dbReference type="FunFam" id="3.40.605.10:FF:000006">
    <property type="entry name" value="1-pyrroline-5-carboxylate dehydrogenase"/>
    <property type="match status" value="1"/>
</dbReference>
<dbReference type="InterPro" id="IPR016163">
    <property type="entry name" value="Ald_DH_C"/>
</dbReference>